<evidence type="ECO:0000313" key="4">
    <source>
        <dbReference type="Proteomes" id="UP000295685"/>
    </source>
</evidence>
<comment type="caution">
    <text evidence="1">The sequence shown here is derived from an EMBL/GenBank/DDBJ whole genome shotgun (WGS) entry which is preliminary data.</text>
</comment>
<protein>
    <submittedName>
        <fullName evidence="1">Uncharacterized protein</fullName>
    </submittedName>
</protein>
<dbReference type="EMBL" id="PECK01000006">
    <property type="protein sequence ID" value="TDZ93504.1"/>
    <property type="molecule type" value="Genomic_DNA"/>
</dbReference>
<keyword evidence="3" id="KW-1185">Reference proteome</keyword>
<dbReference type="Proteomes" id="UP000295685">
    <property type="component" value="Unassembled WGS sequence"/>
</dbReference>
<evidence type="ECO:0000313" key="3">
    <source>
        <dbReference type="Proteomes" id="UP000294844"/>
    </source>
</evidence>
<evidence type="ECO:0000313" key="2">
    <source>
        <dbReference type="EMBL" id="TEA09287.1"/>
    </source>
</evidence>
<dbReference type="RefSeq" id="WP_134147418.1">
    <property type="nucleotide sequence ID" value="NZ_PECK01000006.1"/>
</dbReference>
<dbReference type="EMBL" id="PECM01000001">
    <property type="protein sequence ID" value="TEA09287.1"/>
    <property type="molecule type" value="Genomic_DNA"/>
</dbReference>
<dbReference type="AlphaFoldDB" id="A0A4V3HZD3"/>
<accession>A0A4V3HZD3</accession>
<reference evidence="3 4" key="1">
    <citation type="journal article" date="2019" name="Sci. Rep.">
        <title>Extended insight into the Mycobacterium chelonae-abscessus complex through whole genome sequencing of Mycobacterium salmoniphilum outbreak and Mycobacterium salmoniphilum-like strains.</title>
        <authorList>
            <person name="Behra P.R.K."/>
            <person name="Das S."/>
            <person name="Pettersson B.M.F."/>
            <person name="Shirreff L."/>
            <person name="DuCote T."/>
            <person name="Jacobsson K.G."/>
            <person name="Ennis D.G."/>
            <person name="Kirsebom L.A."/>
        </authorList>
    </citation>
    <scope>NUCLEOTIDE SEQUENCE [LARGE SCALE GENOMIC DNA]</scope>
    <source>
        <strain evidence="2 3">CCUG 60883</strain>
        <strain evidence="1 4">CCUG 60885</strain>
    </source>
</reference>
<evidence type="ECO:0000313" key="1">
    <source>
        <dbReference type="EMBL" id="TDZ93504.1"/>
    </source>
</evidence>
<sequence length="76" mass="8520">MDAVFEAEAIWRVLPADLRSALHAQSTEPLADELLGKCSAVVEKHGVPVFWRPDPDTFSQYRLHPALVEYLKTAKS</sequence>
<name>A0A4V3HZD3_9MYCO</name>
<dbReference type="Proteomes" id="UP000294844">
    <property type="component" value="Unassembled WGS sequence"/>
</dbReference>
<gene>
    <name evidence="2" type="ORF">CCUG60883_00048</name>
    <name evidence="1" type="ORF">CCUG60885_03107</name>
</gene>
<proteinExistence type="predicted"/>
<organism evidence="1 4">
    <name type="scientific">Mycobacteroides salmoniphilum</name>
    <dbReference type="NCBI Taxonomy" id="404941"/>
    <lineage>
        <taxon>Bacteria</taxon>
        <taxon>Bacillati</taxon>
        <taxon>Actinomycetota</taxon>
        <taxon>Actinomycetes</taxon>
        <taxon>Mycobacteriales</taxon>
        <taxon>Mycobacteriaceae</taxon>
        <taxon>Mycobacteroides</taxon>
    </lineage>
</organism>